<feature type="transmembrane region" description="Helical" evidence="1">
    <location>
        <begin position="227"/>
        <end position="247"/>
    </location>
</feature>
<reference evidence="2" key="1">
    <citation type="journal article" date="2021" name="J Fungi (Basel)">
        <title>Virulence traits and population genomics of the black yeast Aureobasidium melanogenum.</title>
        <authorList>
            <person name="Cernosa A."/>
            <person name="Sun X."/>
            <person name="Gostincar C."/>
            <person name="Fang C."/>
            <person name="Gunde-Cimerman N."/>
            <person name="Song Z."/>
        </authorList>
    </citation>
    <scope>NUCLEOTIDE SEQUENCE</scope>
    <source>
        <strain evidence="2">EXF-8016</strain>
    </source>
</reference>
<evidence type="ECO:0000256" key="1">
    <source>
        <dbReference type="SAM" id="Phobius"/>
    </source>
</evidence>
<keyword evidence="1" id="KW-1133">Transmembrane helix</keyword>
<organism evidence="2 3">
    <name type="scientific">Aureobasidium melanogenum</name>
    <name type="common">Aureobasidium pullulans var. melanogenum</name>
    <dbReference type="NCBI Taxonomy" id="46634"/>
    <lineage>
        <taxon>Eukaryota</taxon>
        <taxon>Fungi</taxon>
        <taxon>Dikarya</taxon>
        <taxon>Ascomycota</taxon>
        <taxon>Pezizomycotina</taxon>
        <taxon>Dothideomycetes</taxon>
        <taxon>Dothideomycetidae</taxon>
        <taxon>Dothideales</taxon>
        <taxon>Saccotheciaceae</taxon>
        <taxon>Aureobasidium</taxon>
    </lineage>
</organism>
<reference evidence="2" key="2">
    <citation type="submission" date="2021-08" db="EMBL/GenBank/DDBJ databases">
        <authorList>
            <person name="Gostincar C."/>
            <person name="Sun X."/>
            <person name="Song Z."/>
            <person name="Gunde-Cimerman N."/>
        </authorList>
    </citation>
    <scope>NUCLEOTIDE SEQUENCE</scope>
    <source>
        <strain evidence="2">EXF-8016</strain>
    </source>
</reference>
<keyword evidence="1" id="KW-0812">Transmembrane</keyword>
<keyword evidence="1" id="KW-0472">Membrane</keyword>
<feature type="transmembrane region" description="Helical" evidence="1">
    <location>
        <begin position="135"/>
        <end position="156"/>
    </location>
</feature>
<feature type="transmembrane region" description="Helical" evidence="1">
    <location>
        <begin position="188"/>
        <end position="207"/>
    </location>
</feature>
<evidence type="ECO:0000313" key="2">
    <source>
        <dbReference type="EMBL" id="KAH0237997.1"/>
    </source>
</evidence>
<protein>
    <submittedName>
        <fullName evidence="2">Uncharacterized protein</fullName>
    </submittedName>
</protein>
<name>A0A9P8KCM2_AURME</name>
<proteinExistence type="predicted"/>
<comment type="caution">
    <text evidence="2">The sequence shown here is derived from an EMBL/GenBank/DDBJ whole genome shotgun (WGS) entry which is preliminary data.</text>
</comment>
<dbReference type="AlphaFoldDB" id="A0A9P8KCM2"/>
<evidence type="ECO:0000313" key="3">
    <source>
        <dbReference type="Proteomes" id="UP000767238"/>
    </source>
</evidence>
<feature type="non-terminal residue" evidence="2">
    <location>
        <position position="255"/>
    </location>
</feature>
<dbReference type="Proteomes" id="UP000767238">
    <property type="component" value="Unassembled WGS sequence"/>
</dbReference>
<accession>A0A9P8KCM2</accession>
<gene>
    <name evidence="2" type="ORF">KCV03_g81</name>
</gene>
<dbReference type="EMBL" id="JAHFYH010000001">
    <property type="protein sequence ID" value="KAH0237997.1"/>
    <property type="molecule type" value="Genomic_DNA"/>
</dbReference>
<sequence>MVDIHSIVIITGNAVRPVTSFFVTSQQFLTSTNRTLNSGSTLGAHMIVRHLDHGGDGFPLKRVGTFEAGNRIHEFSQCQWTPCADCLFCNLKIVVAVFGTWGGLSGIRPVFLEPEVGGWKWVFIVTSIMGDLLEALVVIVSAVAIGHALCSVALFSTSNTVIEEFRDGERALCGICGIGRVKVRVGKGVLHVFDVVVDINHLAYVLVHLSSYTVNLGLQLLKLSFHLLYTLLTCGGVVIVPSLVTSIRQSLFLAG</sequence>